<dbReference type="NCBIfam" id="NF005085">
    <property type="entry name" value="PRK06520.1"/>
    <property type="match status" value="1"/>
</dbReference>
<keyword evidence="2" id="KW-0808">Transferase</keyword>
<dbReference type="SUPFAM" id="SSF51726">
    <property type="entry name" value="UROD/MetE-like"/>
    <property type="match status" value="1"/>
</dbReference>
<gene>
    <name evidence="2" type="ORF">MOO45_06755</name>
</gene>
<dbReference type="EC" id="2.1.1.14" evidence="2"/>
<dbReference type="PANTHER" id="PTHR43844">
    <property type="entry name" value="METHIONINE SYNTHASE"/>
    <property type="match status" value="1"/>
</dbReference>
<reference evidence="2" key="1">
    <citation type="journal article" date="2022" name="Int. J. Syst. Evol. Microbiol.">
        <title>Apilactobacillus apisilvae sp. nov., Nicolia spurrieriana gen. nov. sp. nov., Bombilactobacillus folatiphilus sp. nov. and Bombilactobacillus thymidiniphilus sp. nov., four new lactic acid bacterial isolates from stingless bees Tetragonula carbonaria and Austroplebeia australis.</title>
        <authorList>
            <person name="Oliphant S.A."/>
            <person name="Watson-Haigh N.S."/>
            <person name="Sumby K.M."/>
            <person name="Gardner J."/>
            <person name="Groom S."/>
            <person name="Jiranek V."/>
        </authorList>
    </citation>
    <scope>NUCLEOTIDE SEQUENCE</scope>
    <source>
        <strain evidence="2">SG4_D2</strain>
    </source>
</reference>
<dbReference type="CDD" id="cd03311">
    <property type="entry name" value="CIMS_C_terminal_like"/>
    <property type="match status" value="1"/>
</dbReference>
<sequence>MTKFKPRTQSPFYYDIIGSFLRPQELKQARADLAQGKISQADLKQVEDQAIIDLLRQEEQVGLQAVTDGEFRRSWWHLDFFWGFEGLNKAKAINGYQFHDEETRNETVKLTGKIKGNNHPFVEHFKFTKAHVSPNVQVKQTMPSPGQLLFELQRPENQADVKAIYSNEDDLLQDIADAYLQVLQDLVAAGCRTVQFDDCTWGALIDWQENHTQDITPDQIQQLKQTLVTLNNAVIDQAPQDLTINTHVCRGNYHSTWAAAGGYDSIADPLFTSEHVNAYYLEYDTKRSGGFEPLKQVGNQKQVVLGLITTKDGTLEDQATIIQRVYEASQYIPLENLALSPQCGFASTEEGNVLTAEQQWAKIRLIEDIAREIWH</sequence>
<proteinExistence type="predicted"/>
<organism evidence="2 3">
    <name type="scientific">Bombilactobacillus folatiphilus</name>
    <dbReference type="NCBI Taxonomy" id="2923362"/>
    <lineage>
        <taxon>Bacteria</taxon>
        <taxon>Bacillati</taxon>
        <taxon>Bacillota</taxon>
        <taxon>Bacilli</taxon>
        <taxon>Lactobacillales</taxon>
        <taxon>Lactobacillaceae</taxon>
        <taxon>Bombilactobacillus</taxon>
    </lineage>
</organism>
<feature type="domain" description="Cobalamin-independent methionine synthase MetE C-terminal/archaeal" evidence="1">
    <location>
        <begin position="169"/>
        <end position="355"/>
    </location>
</feature>
<name>A0ABY4P8N4_9LACO</name>
<dbReference type="InterPro" id="IPR038071">
    <property type="entry name" value="UROD/MetE-like_sf"/>
</dbReference>
<protein>
    <submittedName>
        <fullName evidence="2">5-methyltetrahydropteroyltriglutamate--homocysteine S-methyltransferase</fullName>
        <ecNumber evidence="2">2.1.1.14</ecNumber>
    </submittedName>
</protein>
<dbReference type="EMBL" id="CP093366">
    <property type="protein sequence ID" value="UQS81886.1"/>
    <property type="molecule type" value="Genomic_DNA"/>
</dbReference>
<dbReference type="GO" id="GO:0003871">
    <property type="term" value="F:5-methyltetrahydropteroyltriglutamate-homocysteine S-methyltransferase activity"/>
    <property type="evidence" value="ECO:0007669"/>
    <property type="project" value="UniProtKB-EC"/>
</dbReference>
<dbReference type="GO" id="GO:0032259">
    <property type="term" value="P:methylation"/>
    <property type="evidence" value="ECO:0007669"/>
    <property type="project" value="UniProtKB-KW"/>
</dbReference>
<evidence type="ECO:0000313" key="2">
    <source>
        <dbReference type="EMBL" id="UQS81886.1"/>
    </source>
</evidence>
<evidence type="ECO:0000313" key="3">
    <source>
        <dbReference type="Proteomes" id="UP000831495"/>
    </source>
</evidence>
<dbReference type="PANTHER" id="PTHR43844:SF1">
    <property type="entry name" value="METHIONINE SYNTHASE"/>
    <property type="match status" value="1"/>
</dbReference>
<dbReference type="RefSeq" id="WP_249514154.1">
    <property type="nucleotide sequence ID" value="NZ_CP093366.1"/>
</dbReference>
<keyword evidence="3" id="KW-1185">Reference proteome</keyword>
<accession>A0ABY4P8N4</accession>
<keyword evidence="2" id="KW-0489">Methyltransferase</keyword>
<dbReference type="InterPro" id="IPR002629">
    <property type="entry name" value="Met_Synth_C/arc"/>
</dbReference>
<dbReference type="Pfam" id="PF01717">
    <property type="entry name" value="Meth_synt_2"/>
    <property type="match status" value="1"/>
</dbReference>
<evidence type="ECO:0000259" key="1">
    <source>
        <dbReference type="Pfam" id="PF01717"/>
    </source>
</evidence>
<dbReference type="Proteomes" id="UP000831495">
    <property type="component" value="Chromosome"/>
</dbReference>
<dbReference type="Gene3D" id="3.20.20.210">
    <property type="match status" value="1"/>
</dbReference>